<proteinExistence type="predicted"/>
<dbReference type="Gene3D" id="3.30.160.60">
    <property type="entry name" value="Classic Zinc Finger"/>
    <property type="match status" value="1"/>
</dbReference>
<keyword evidence="1" id="KW-0479">Metal-binding</keyword>
<dbReference type="Proteomes" id="UP000596742">
    <property type="component" value="Unassembled WGS sequence"/>
</dbReference>
<dbReference type="SUPFAM" id="SSF101898">
    <property type="entry name" value="NHL repeat"/>
    <property type="match status" value="1"/>
</dbReference>
<dbReference type="GO" id="GO:0060340">
    <property type="term" value="P:positive regulation of type I interferon-mediated signaling pathway"/>
    <property type="evidence" value="ECO:0007669"/>
    <property type="project" value="TreeGrafter"/>
</dbReference>
<dbReference type="GO" id="GO:0008270">
    <property type="term" value="F:zinc ion binding"/>
    <property type="evidence" value="ECO:0007669"/>
    <property type="project" value="UniProtKB-KW"/>
</dbReference>
<dbReference type="InterPro" id="IPR011042">
    <property type="entry name" value="6-blade_b-propeller_TolB-like"/>
</dbReference>
<protein>
    <recommendedName>
        <fullName evidence="2">B box-type domain-containing protein</fullName>
    </recommendedName>
</protein>
<evidence type="ECO:0000313" key="4">
    <source>
        <dbReference type="Proteomes" id="UP000596742"/>
    </source>
</evidence>
<evidence type="ECO:0000256" key="1">
    <source>
        <dbReference type="PROSITE-ProRule" id="PRU00024"/>
    </source>
</evidence>
<name>A0A8B6E6C2_MYTGA</name>
<dbReference type="InterPro" id="IPR047153">
    <property type="entry name" value="TRIM45/56/19-like"/>
</dbReference>
<dbReference type="PROSITE" id="PS50119">
    <property type="entry name" value="ZF_BBOX"/>
    <property type="match status" value="1"/>
</dbReference>
<dbReference type="PANTHER" id="PTHR25462">
    <property type="entry name" value="BONUS, ISOFORM C-RELATED"/>
    <property type="match status" value="1"/>
</dbReference>
<keyword evidence="1" id="KW-0862">Zinc</keyword>
<keyword evidence="4" id="KW-1185">Reference proteome</keyword>
<comment type="caution">
    <text evidence="3">The sequence shown here is derived from an EMBL/GenBank/DDBJ whole genome shotgun (WGS) entry which is preliminary data.</text>
</comment>
<sequence>MASSDCVFCGICEARHITKIAAYWCPECDEGLCAECHEHHSISKGTRKHGVISMESYYKLPTSIANIVNFCEDHDMKYENYCPHHNKLCCPACISTKHKNCVGLLLLQDVLKTAKSSTLLDSIEVSIKDIKTNIDTIIKNRHDDLKTFGKQREKCQDEIKQLRFKINCHLDELEQQILNELAAAENKVKIKTNKVVADLSEKTKHADILQQNISSLKEHGSDLQAYIGSKMIEADVGIEEKYIQSLIKDGSIHKNLLKCKIDDRISRLTSIKTFGNISIESECLLFTLKTEKEKQAQILTSIPIPIERTVDNIKLSNASKIDKTGDLFKKSDIRGAVILSNGQMLFADCSQRKLILINNDGTLAKTVLVTSGPYDVSIIGDRKVAMSAFRAVHIIDIDSEDIKDNINTHGECQGIDYHSARGMIICYVKSKGIQSIQLFDKTISTIVQVRGDSKTGSFYIAVYGDNIYESRAEQHTITCYSLVGEKKLVYNNTDLLASPMAISVDDNSNLFVSSNFTNSLVALSPDGTICKQLLSFEDGITRPLALYFDVKKNILLYAKKTGPAFIYNVS</sequence>
<evidence type="ECO:0000259" key="2">
    <source>
        <dbReference type="PROSITE" id="PS50119"/>
    </source>
</evidence>
<dbReference type="EMBL" id="UYJE01004518">
    <property type="protein sequence ID" value="VDI28737.1"/>
    <property type="molecule type" value="Genomic_DNA"/>
</dbReference>
<dbReference type="Gene3D" id="2.120.10.30">
    <property type="entry name" value="TolB, C-terminal domain"/>
    <property type="match status" value="1"/>
</dbReference>
<keyword evidence="1" id="KW-0863">Zinc-finger</keyword>
<evidence type="ECO:0000313" key="3">
    <source>
        <dbReference type="EMBL" id="VDI28737.1"/>
    </source>
</evidence>
<dbReference type="GO" id="GO:0045087">
    <property type="term" value="P:innate immune response"/>
    <property type="evidence" value="ECO:0007669"/>
    <property type="project" value="TreeGrafter"/>
</dbReference>
<dbReference type="GO" id="GO:0005654">
    <property type="term" value="C:nucleoplasm"/>
    <property type="evidence" value="ECO:0007669"/>
    <property type="project" value="TreeGrafter"/>
</dbReference>
<dbReference type="OrthoDB" id="6145560at2759"/>
<reference evidence="3" key="1">
    <citation type="submission" date="2018-11" db="EMBL/GenBank/DDBJ databases">
        <authorList>
            <person name="Alioto T."/>
            <person name="Alioto T."/>
        </authorList>
    </citation>
    <scope>NUCLEOTIDE SEQUENCE</scope>
</reference>
<accession>A0A8B6E6C2</accession>
<feature type="domain" description="B box-type" evidence="2">
    <location>
        <begin position="4"/>
        <end position="54"/>
    </location>
</feature>
<dbReference type="GO" id="GO:0061630">
    <property type="term" value="F:ubiquitin protein ligase activity"/>
    <property type="evidence" value="ECO:0007669"/>
    <property type="project" value="TreeGrafter"/>
</dbReference>
<dbReference type="InterPro" id="IPR000315">
    <property type="entry name" value="Znf_B-box"/>
</dbReference>
<organism evidence="3 4">
    <name type="scientific">Mytilus galloprovincialis</name>
    <name type="common">Mediterranean mussel</name>
    <dbReference type="NCBI Taxonomy" id="29158"/>
    <lineage>
        <taxon>Eukaryota</taxon>
        <taxon>Metazoa</taxon>
        <taxon>Spiralia</taxon>
        <taxon>Lophotrochozoa</taxon>
        <taxon>Mollusca</taxon>
        <taxon>Bivalvia</taxon>
        <taxon>Autobranchia</taxon>
        <taxon>Pteriomorphia</taxon>
        <taxon>Mytilida</taxon>
        <taxon>Mytiloidea</taxon>
        <taxon>Mytilidae</taxon>
        <taxon>Mytilinae</taxon>
        <taxon>Mytilus</taxon>
    </lineage>
</organism>
<dbReference type="PANTHER" id="PTHR25462:SF299">
    <property type="entry name" value="E3 UBIQUITIN-PROTEIN LIGASE TRIM56"/>
    <property type="match status" value="1"/>
</dbReference>
<dbReference type="CDD" id="cd19757">
    <property type="entry name" value="Bbox1"/>
    <property type="match status" value="1"/>
</dbReference>
<dbReference type="AlphaFoldDB" id="A0A8B6E6C2"/>
<gene>
    <name evidence="3" type="ORF">MGAL_10B030923</name>
</gene>